<dbReference type="PANTHER" id="PTHR43191:SF2">
    <property type="entry name" value="RRNA METHYLTRANSFERASE 3, MITOCHONDRIAL"/>
    <property type="match status" value="1"/>
</dbReference>
<dbReference type="GO" id="GO:0032259">
    <property type="term" value="P:methylation"/>
    <property type="evidence" value="ECO:0007669"/>
    <property type="project" value="UniProtKB-KW"/>
</dbReference>
<dbReference type="Pfam" id="PF22435">
    <property type="entry name" value="MRM3-like_sub_bind"/>
    <property type="match status" value="1"/>
</dbReference>
<dbReference type="InterPro" id="IPR029026">
    <property type="entry name" value="tRNA_m1G_MTases_N"/>
</dbReference>
<evidence type="ECO:0000256" key="1">
    <source>
        <dbReference type="ARBA" id="ARBA00007228"/>
    </source>
</evidence>
<dbReference type="GO" id="GO:0008168">
    <property type="term" value="F:methyltransferase activity"/>
    <property type="evidence" value="ECO:0007669"/>
    <property type="project" value="UniProtKB-KW"/>
</dbReference>
<evidence type="ECO:0000256" key="3">
    <source>
        <dbReference type="ARBA" id="ARBA00022679"/>
    </source>
</evidence>
<evidence type="ECO:0000313" key="7">
    <source>
        <dbReference type="Proteomes" id="UP001479520"/>
    </source>
</evidence>
<keyword evidence="7" id="KW-1185">Reference proteome</keyword>
<sequence length="267" mass="28147">MKLIQSRDNAFFKQLKRLAESGRERRKAGQTLLDGLHLVEAWETHRAPVEQLVVAESALAGGEIAAYVGQRDCTVLADSLMRELGIVETPSGLLAIVETPVPAASPDVHADAVLLDGVQDPGNLGSLIRTAAAAGVRQILLSPGCAAAWSPKVLRAGQGAHFVVNVHEELDLEHFMTVYCGVTVVTCLADSTSLFDVSLDGPLAWVFGAEGTGVRPALVEIAARRVRIPMPGAVESLNVGAAAAVCLFEMVRRRNVMPAEGQGAGIS</sequence>
<keyword evidence="3" id="KW-0808">Transferase</keyword>
<dbReference type="EMBL" id="CP151406">
    <property type="protein sequence ID" value="WZJ20473.1"/>
    <property type="molecule type" value="Genomic_DNA"/>
</dbReference>
<evidence type="ECO:0000313" key="6">
    <source>
        <dbReference type="EMBL" id="WZJ20473.1"/>
    </source>
</evidence>
<gene>
    <name evidence="6" type="ORF">AADV58_10960</name>
</gene>
<feature type="domain" description="tRNA/rRNA methyltransferase SpoU type" evidence="4">
    <location>
        <begin position="113"/>
        <end position="248"/>
    </location>
</feature>
<dbReference type="Gene3D" id="3.40.1280.10">
    <property type="match status" value="1"/>
</dbReference>
<dbReference type="SUPFAM" id="SSF75217">
    <property type="entry name" value="alpha/beta knot"/>
    <property type="match status" value="1"/>
</dbReference>
<dbReference type="InterPro" id="IPR051259">
    <property type="entry name" value="rRNA_Methyltransferase"/>
</dbReference>
<dbReference type="InterPro" id="IPR029028">
    <property type="entry name" value="Alpha/beta_knot_MTases"/>
</dbReference>
<evidence type="ECO:0000259" key="4">
    <source>
        <dbReference type="Pfam" id="PF00588"/>
    </source>
</evidence>
<comment type="similarity">
    <text evidence="1">Belongs to the class IV-like SAM-binding methyltransferase superfamily. RNA methyltransferase TrmH family.</text>
</comment>
<name>A0ABZ2XE71_9RHOO</name>
<dbReference type="InterPro" id="IPR053888">
    <property type="entry name" value="MRM3-like_sub_bind"/>
</dbReference>
<evidence type="ECO:0000259" key="5">
    <source>
        <dbReference type="Pfam" id="PF22435"/>
    </source>
</evidence>
<dbReference type="Proteomes" id="UP001479520">
    <property type="component" value="Chromosome"/>
</dbReference>
<accession>A0ABZ2XE71</accession>
<dbReference type="PANTHER" id="PTHR43191">
    <property type="entry name" value="RRNA METHYLTRANSFERASE 3"/>
    <property type="match status" value="1"/>
</dbReference>
<dbReference type="Pfam" id="PF00588">
    <property type="entry name" value="SpoU_methylase"/>
    <property type="match status" value="1"/>
</dbReference>
<dbReference type="InterPro" id="IPR029064">
    <property type="entry name" value="Ribosomal_eL30-like_sf"/>
</dbReference>
<proteinExistence type="inferred from homology"/>
<reference evidence="6 7" key="1">
    <citation type="submission" date="2024-04" db="EMBL/GenBank/DDBJ databases">
        <title>Dissimilatory iodate-reducing microorganisms contribute to the enrichment of iodine in groundwater.</title>
        <authorList>
            <person name="Jiang Z."/>
        </authorList>
    </citation>
    <scope>NUCLEOTIDE SEQUENCE [LARGE SCALE GENOMIC DNA]</scope>
    <source>
        <strain evidence="6 7">NCP973</strain>
    </source>
</reference>
<organism evidence="6 7">
    <name type="scientific">Azonexus hydrophilus</name>
    <dbReference type="NCBI Taxonomy" id="418702"/>
    <lineage>
        <taxon>Bacteria</taxon>
        <taxon>Pseudomonadati</taxon>
        <taxon>Pseudomonadota</taxon>
        <taxon>Betaproteobacteria</taxon>
        <taxon>Rhodocyclales</taxon>
        <taxon>Azonexaceae</taxon>
        <taxon>Azonexus</taxon>
    </lineage>
</organism>
<dbReference type="InterPro" id="IPR001537">
    <property type="entry name" value="SpoU_MeTrfase"/>
</dbReference>
<protein>
    <submittedName>
        <fullName evidence="6">RNA methyltransferase</fullName>
    </submittedName>
</protein>
<feature type="domain" description="MRM3-like substrate binding" evidence="5">
    <location>
        <begin position="9"/>
        <end position="95"/>
    </location>
</feature>
<dbReference type="CDD" id="cd18095">
    <property type="entry name" value="SpoU-like_rRNA-MTase"/>
    <property type="match status" value="1"/>
</dbReference>
<dbReference type="Gene3D" id="3.30.1330.30">
    <property type="match status" value="1"/>
</dbReference>
<evidence type="ECO:0000256" key="2">
    <source>
        <dbReference type="ARBA" id="ARBA00022603"/>
    </source>
</evidence>
<keyword evidence="2 6" id="KW-0489">Methyltransferase</keyword>
<dbReference type="RefSeq" id="WP_051295455.1">
    <property type="nucleotide sequence ID" value="NZ_CALFBA010000111.1"/>
</dbReference>
<dbReference type="SUPFAM" id="SSF55315">
    <property type="entry name" value="L30e-like"/>
    <property type="match status" value="1"/>
</dbReference>